<dbReference type="EMBL" id="MN740228">
    <property type="protein sequence ID" value="QHT94632.1"/>
    <property type="molecule type" value="Genomic_DNA"/>
</dbReference>
<evidence type="ECO:0000256" key="4">
    <source>
        <dbReference type="ARBA" id="ARBA00022676"/>
    </source>
</evidence>
<keyword evidence="6" id="KW-0812">Transmembrane</keyword>
<accession>A0A6C0INR2</accession>
<keyword evidence="9" id="KW-0472">Membrane</keyword>
<dbReference type="UniPathway" id="UPA00378"/>
<evidence type="ECO:0000259" key="11">
    <source>
        <dbReference type="Pfam" id="PF02709"/>
    </source>
</evidence>
<dbReference type="PANTHER" id="PTHR19300">
    <property type="entry name" value="BETA-1,4-GALACTOSYLTRANSFERASE"/>
    <property type="match status" value="1"/>
</dbReference>
<evidence type="ECO:0000259" key="12">
    <source>
        <dbReference type="Pfam" id="PF13733"/>
    </source>
</evidence>
<protein>
    <recommendedName>
        <fullName evidence="14">Galactosyltransferase C-terminal domain-containing protein</fullName>
    </recommendedName>
</protein>
<dbReference type="InterPro" id="IPR027791">
    <property type="entry name" value="Galactosyl_T_C"/>
</dbReference>
<evidence type="ECO:0000256" key="5">
    <source>
        <dbReference type="ARBA" id="ARBA00022679"/>
    </source>
</evidence>
<feature type="domain" description="Galactosyltransferase C-terminal" evidence="11">
    <location>
        <begin position="112"/>
        <end position="164"/>
    </location>
</feature>
<evidence type="ECO:0000256" key="9">
    <source>
        <dbReference type="ARBA" id="ARBA00023136"/>
    </source>
</evidence>
<evidence type="ECO:0000256" key="1">
    <source>
        <dbReference type="ARBA" id="ARBA00004606"/>
    </source>
</evidence>
<evidence type="ECO:0000256" key="8">
    <source>
        <dbReference type="ARBA" id="ARBA00022989"/>
    </source>
</evidence>
<evidence type="ECO:0000256" key="2">
    <source>
        <dbReference type="ARBA" id="ARBA00004922"/>
    </source>
</evidence>
<dbReference type="GO" id="GO:0008378">
    <property type="term" value="F:galactosyltransferase activity"/>
    <property type="evidence" value="ECO:0007669"/>
    <property type="project" value="TreeGrafter"/>
</dbReference>
<dbReference type="InterPro" id="IPR027995">
    <property type="entry name" value="Galactosyl_T_N"/>
</dbReference>
<dbReference type="Gene3D" id="3.90.550.10">
    <property type="entry name" value="Spore Coat Polysaccharide Biosynthesis Protein SpsA, Chain A"/>
    <property type="match status" value="1"/>
</dbReference>
<dbReference type="Pfam" id="PF13733">
    <property type="entry name" value="Glyco_transf_7N"/>
    <property type="match status" value="1"/>
</dbReference>
<evidence type="ECO:0000256" key="6">
    <source>
        <dbReference type="ARBA" id="ARBA00022692"/>
    </source>
</evidence>
<evidence type="ECO:0008006" key="14">
    <source>
        <dbReference type="Google" id="ProtNLM"/>
    </source>
</evidence>
<dbReference type="GO" id="GO:0005794">
    <property type="term" value="C:Golgi apparatus"/>
    <property type="evidence" value="ECO:0007669"/>
    <property type="project" value="TreeGrafter"/>
</dbReference>
<dbReference type="GO" id="GO:0016020">
    <property type="term" value="C:membrane"/>
    <property type="evidence" value="ECO:0007669"/>
    <property type="project" value="UniProtKB-SubCell"/>
</dbReference>
<keyword evidence="5" id="KW-0808">Transferase</keyword>
<dbReference type="AlphaFoldDB" id="A0A6C0INR2"/>
<evidence type="ECO:0000256" key="7">
    <source>
        <dbReference type="ARBA" id="ARBA00022968"/>
    </source>
</evidence>
<keyword evidence="10" id="KW-0325">Glycoprotein</keyword>
<dbReference type="Pfam" id="PF02709">
    <property type="entry name" value="Glyco_transf_7C"/>
    <property type="match status" value="1"/>
</dbReference>
<organism evidence="13">
    <name type="scientific">viral metagenome</name>
    <dbReference type="NCBI Taxonomy" id="1070528"/>
    <lineage>
        <taxon>unclassified sequences</taxon>
        <taxon>metagenomes</taxon>
        <taxon>organismal metagenomes</taxon>
    </lineage>
</organism>
<evidence type="ECO:0000256" key="3">
    <source>
        <dbReference type="ARBA" id="ARBA00005735"/>
    </source>
</evidence>
<comment type="pathway">
    <text evidence="2">Protein modification; protein glycosylation.</text>
</comment>
<comment type="similarity">
    <text evidence="3">Belongs to the glycosyltransferase 7 family.</text>
</comment>
<dbReference type="SUPFAM" id="SSF53448">
    <property type="entry name" value="Nucleotide-diphospho-sugar transferases"/>
    <property type="match status" value="1"/>
</dbReference>
<evidence type="ECO:0000256" key="10">
    <source>
        <dbReference type="ARBA" id="ARBA00023180"/>
    </source>
</evidence>
<keyword evidence="7" id="KW-0735">Signal-anchor</keyword>
<feature type="domain" description="Galactosyltransferase N-terminal" evidence="12">
    <location>
        <begin position="13"/>
        <end position="95"/>
    </location>
</feature>
<sequence length="259" mass="30492">MTITENNETVVPKLIFIVPYRDREQHLNFFASHMEGIMSDYEKTDYNIIYIHQCDDRAFNRGAMKNIGFLYVKDVYPNEYKNITLIFNDVDTMPFTKNFLNYNTHVGNVKHFYGYDYTLGGIVSINAGDFEKTNGFPNLWAWGYEDNEFQKRVIATGLNIDRNQYYPILDKNILSIHANNERIVNRMEYLKYAKKIRDGFDSLQKVAYHYDEKTGFVNVTSFETIHKHDPNFDKIHNFKNGNIPFSTGYKTPQMKMLSL</sequence>
<keyword evidence="4" id="KW-0328">Glycosyltransferase</keyword>
<evidence type="ECO:0000313" key="13">
    <source>
        <dbReference type="EMBL" id="QHT94632.1"/>
    </source>
</evidence>
<dbReference type="InterPro" id="IPR029044">
    <property type="entry name" value="Nucleotide-diphossugar_trans"/>
</dbReference>
<proteinExistence type="inferred from homology"/>
<dbReference type="PANTHER" id="PTHR19300:SF57">
    <property type="entry name" value="BETA-1,4-N-ACETYLGALACTOSAMINYLTRANSFERASE"/>
    <property type="match status" value="1"/>
</dbReference>
<dbReference type="GO" id="GO:0005975">
    <property type="term" value="P:carbohydrate metabolic process"/>
    <property type="evidence" value="ECO:0007669"/>
    <property type="project" value="InterPro"/>
</dbReference>
<dbReference type="InterPro" id="IPR003859">
    <property type="entry name" value="Galactosyl_T"/>
</dbReference>
<keyword evidence="8" id="KW-1133">Transmembrane helix</keyword>
<reference evidence="13" key="1">
    <citation type="journal article" date="2020" name="Nature">
        <title>Giant virus diversity and host interactions through global metagenomics.</title>
        <authorList>
            <person name="Schulz F."/>
            <person name="Roux S."/>
            <person name="Paez-Espino D."/>
            <person name="Jungbluth S."/>
            <person name="Walsh D.A."/>
            <person name="Denef V.J."/>
            <person name="McMahon K.D."/>
            <person name="Konstantinidis K.T."/>
            <person name="Eloe-Fadrosh E.A."/>
            <person name="Kyrpides N.C."/>
            <person name="Woyke T."/>
        </authorList>
    </citation>
    <scope>NUCLEOTIDE SEQUENCE</scope>
    <source>
        <strain evidence="13">GVMAG-M-3300024261-26</strain>
    </source>
</reference>
<name>A0A6C0INR2_9ZZZZ</name>
<comment type="subcellular location">
    <subcellularLocation>
        <location evidence="1">Membrane</location>
        <topology evidence="1">Single-pass type II membrane protein</topology>
    </subcellularLocation>
</comment>